<evidence type="ECO:0000313" key="2">
    <source>
        <dbReference type="Proteomes" id="UP000199361"/>
    </source>
</evidence>
<keyword evidence="2" id="KW-1185">Reference proteome</keyword>
<proteinExistence type="predicted"/>
<dbReference type="Proteomes" id="UP000199361">
    <property type="component" value="Unassembled WGS sequence"/>
</dbReference>
<accession>A0A1I0G6L2</accession>
<evidence type="ECO:0000313" key="1">
    <source>
        <dbReference type="EMBL" id="SET65698.1"/>
    </source>
</evidence>
<protein>
    <recommendedName>
        <fullName evidence="3">Replication initiation protein</fullName>
    </recommendedName>
</protein>
<dbReference type="EMBL" id="FOHX01000003">
    <property type="protein sequence ID" value="SET65698.1"/>
    <property type="molecule type" value="Genomic_DNA"/>
</dbReference>
<reference evidence="1 2" key="1">
    <citation type="submission" date="2016-10" db="EMBL/GenBank/DDBJ databases">
        <authorList>
            <person name="de Groot N.N."/>
        </authorList>
    </citation>
    <scope>NUCLEOTIDE SEQUENCE [LARGE SCALE GENOMIC DNA]</scope>
    <source>
        <strain evidence="1 2">CGMCC 4.5598</strain>
    </source>
</reference>
<organism evidence="1 2">
    <name type="scientific">Nonomuraea wenchangensis</name>
    <dbReference type="NCBI Taxonomy" id="568860"/>
    <lineage>
        <taxon>Bacteria</taxon>
        <taxon>Bacillati</taxon>
        <taxon>Actinomycetota</taxon>
        <taxon>Actinomycetes</taxon>
        <taxon>Streptosporangiales</taxon>
        <taxon>Streptosporangiaceae</taxon>
        <taxon>Nonomuraea</taxon>
    </lineage>
</organism>
<dbReference type="Pfam" id="PF20199">
    <property type="entry name" value="RepSA"/>
    <property type="match status" value="1"/>
</dbReference>
<dbReference type="AlphaFoldDB" id="A0A1I0G6L2"/>
<dbReference type="InterPro" id="IPR046828">
    <property type="entry name" value="RepSA"/>
</dbReference>
<sequence length="185" mass="20493">MRRISVPPAQPKQKQHTLSQVKTASGTTQNGSASALFVTLTAPSIGSIHVRREKNGKIQPCHARRDAETCPHGRTMSCTDRHGTEDLRLGEPLCPDCYDGSVLLNAISPELWRRFTLALRRRFARLNGLTVKTLSEQVTIAFAKVAEYQRRGVVHFHAVIRLHGPDGPASRRYARQRSPSSTGTC</sequence>
<dbReference type="STRING" id="568860.SAMN05421811_103746"/>
<evidence type="ECO:0008006" key="3">
    <source>
        <dbReference type="Google" id="ProtNLM"/>
    </source>
</evidence>
<name>A0A1I0G6L2_9ACTN</name>
<gene>
    <name evidence="1" type="ORF">SAMN05421811_103746</name>
</gene>